<dbReference type="GO" id="GO:0005840">
    <property type="term" value="C:ribosome"/>
    <property type="evidence" value="ECO:0007669"/>
    <property type="project" value="UniProtKB-KW"/>
</dbReference>
<reference evidence="5" key="1">
    <citation type="journal article" date="2020" name="Stud. Mycol.">
        <title>101 Dothideomycetes genomes: a test case for predicting lifestyles and emergence of pathogens.</title>
        <authorList>
            <person name="Haridas S."/>
            <person name="Albert R."/>
            <person name="Binder M."/>
            <person name="Bloem J."/>
            <person name="Labutti K."/>
            <person name="Salamov A."/>
            <person name="Andreopoulos B."/>
            <person name="Baker S."/>
            <person name="Barry K."/>
            <person name="Bills G."/>
            <person name="Bluhm B."/>
            <person name="Cannon C."/>
            <person name="Castanera R."/>
            <person name="Culley D."/>
            <person name="Daum C."/>
            <person name="Ezra D."/>
            <person name="Gonzalez J."/>
            <person name="Henrissat B."/>
            <person name="Kuo A."/>
            <person name="Liang C."/>
            <person name="Lipzen A."/>
            <person name="Lutzoni F."/>
            <person name="Magnuson J."/>
            <person name="Mondo S."/>
            <person name="Nolan M."/>
            <person name="Ohm R."/>
            <person name="Pangilinan J."/>
            <person name="Park H.-J."/>
            <person name="Ramirez L."/>
            <person name="Alfaro M."/>
            <person name="Sun H."/>
            <person name="Tritt A."/>
            <person name="Yoshinaga Y."/>
            <person name="Zwiers L.-H."/>
            <person name="Turgeon B."/>
            <person name="Goodwin S."/>
            <person name="Spatafora J."/>
            <person name="Crous P."/>
            <person name="Grigoriev I."/>
        </authorList>
    </citation>
    <scope>NUCLEOTIDE SEQUENCE</scope>
    <source>
        <strain evidence="5">CBS 121410</strain>
    </source>
</reference>
<dbReference type="InterPro" id="IPR023574">
    <property type="entry name" value="Ribosomal_uL4_dom_sf"/>
</dbReference>
<dbReference type="Pfam" id="PF00573">
    <property type="entry name" value="Ribosomal_L4"/>
    <property type="match status" value="1"/>
</dbReference>
<dbReference type="Gene3D" id="3.40.1370.10">
    <property type="match status" value="1"/>
</dbReference>
<accession>A0A9P4HUY4</accession>
<dbReference type="SUPFAM" id="SSF52166">
    <property type="entry name" value="Ribosomal protein L4"/>
    <property type="match status" value="1"/>
</dbReference>
<name>A0A9P4HUY4_9PEZI</name>
<evidence type="ECO:0000256" key="1">
    <source>
        <dbReference type="ARBA" id="ARBA00010528"/>
    </source>
</evidence>
<gene>
    <name evidence="5" type="ORF">K490DRAFT_42404</name>
</gene>
<dbReference type="OrthoDB" id="275876at2759"/>
<comment type="caution">
    <text evidence="5">The sequence shown here is derived from an EMBL/GenBank/DDBJ whole genome shotgun (WGS) entry which is preliminary data.</text>
</comment>
<keyword evidence="6" id="KW-1185">Reference proteome</keyword>
<keyword evidence="2 5" id="KW-0689">Ribosomal protein</keyword>
<dbReference type="PANTHER" id="PTHR10746:SF6">
    <property type="entry name" value="LARGE RIBOSOMAL SUBUNIT PROTEIN UL4M"/>
    <property type="match status" value="1"/>
</dbReference>
<dbReference type="Proteomes" id="UP000799776">
    <property type="component" value="Unassembled WGS sequence"/>
</dbReference>
<dbReference type="NCBIfam" id="TIGR03953">
    <property type="entry name" value="rplD_bact"/>
    <property type="match status" value="1"/>
</dbReference>
<evidence type="ECO:0000313" key="5">
    <source>
        <dbReference type="EMBL" id="KAF2087292.1"/>
    </source>
</evidence>
<dbReference type="GO" id="GO:1990904">
    <property type="term" value="C:ribonucleoprotein complex"/>
    <property type="evidence" value="ECO:0007669"/>
    <property type="project" value="UniProtKB-KW"/>
</dbReference>
<evidence type="ECO:0000256" key="4">
    <source>
        <dbReference type="ARBA" id="ARBA00040565"/>
    </source>
</evidence>
<dbReference type="PANTHER" id="PTHR10746">
    <property type="entry name" value="50S RIBOSOMAL PROTEIN L4"/>
    <property type="match status" value="1"/>
</dbReference>
<dbReference type="InterPro" id="IPR013005">
    <property type="entry name" value="Ribosomal_uL4-like"/>
</dbReference>
<keyword evidence="3" id="KW-0687">Ribonucleoprotein</keyword>
<dbReference type="GO" id="GO:0003735">
    <property type="term" value="F:structural constituent of ribosome"/>
    <property type="evidence" value="ECO:0007669"/>
    <property type="project" value="InterPro"/>
</dbReference>
<dbReference type="AlphaFoldDB" id="A0A9P4HUY4"/>
<proteinExistence type="inferred from homology"/>
<protein>
    <recommendedName>
        <fullName evidence="4">Large ribosomal subunit protein uL4m</fullName>
    </recommendedName>
</protein>
<organism evidence="5 6">
    <name type="scientific">Saccharata proteae CBS 121410</name>
    <dbReference type="NCBI Taxonomy" id="1314787"/>
    <lineage>
        <taxon>Eukaryota</taxon>
        <taxon>Fungi</taxon>
        <taxon>Dikarya</taxon>
        <taxon>Ascomycota</taxon>
        <taxon>Pezizomycotina</taxon>
        <taxon>Dothideomycetes</taxon>
        <taxon>Dothideomycetes incertae sedis</taxon>
        <taxon>Botryosphaeriales</taxon>
        <taxon>Saccharataceae</taxon>
        <taxon>Saccharata</taxon>
    </lineage>
</organism>
<evidence type="ECO:0000256" key="3">
    <source>
        <dbReference type="ARBA" id="ARBA00023274"/>
    </source>
</evidence>
<dbReference type="EMBL" id="ML978720">
    <property type="protein sequence ID" value="KAF2087292.1"/>
    <property type="molecule type" value="Genomic_DNA"/>
</dbReference>
<dbReference type="GO" id="GO:0006412">
    <property type="term" value="P:translation"/>
    <property type="evidence" value="ECO:0007669"/>
    <property type="project" value="InterPro"/>
</dbReference>
<evidence type="ECO:0000313" key="6">
    <source>
        <dbReference type="Proteomes" id="UP000799776"/>
    </source>
</evidence>
<sequence length="262" mass="29802">MITRSLATHWTDPEYAYEKILSVAPPIPEHLAPRPAHTTVYNFPSMKPLHFREFPSSHLLVPLRKDILHRAVIFEADAARQGTASTKWRDEVHGSNRKLRAQKGLGMARIGDRKSPVLRGGGKAFGPRPRDFSTELNRKEYDMAWRMALSYRYRRGELIVVENDAEVEADSPGLVREIFERNGWNKASVGKRCMIITRQESENLTRALHLAPTLGVVKLKEAVDVKNLLEGGRLIVEEQALIDMLYDHQTDLLPNARRPPRG</sequence>
<comment type="similarity">
    <text evidence="1">Belongs to the universal ribosomal protein uL4 family.</text>
</comment>
<evidence type="ECO:0000256" key="2">
    <source>
        <dbReference type="ARBA" id="ARBA00022980"/>
    </source>
</evidence>
<dbReference type="InterPro" id="IPR002136">
    <property type="entry name" value="Ribosomal_uL4"/>
</dbReference>